<keyword evidence="2" id="KW-0378">Hydrolase</keyword>
<evidence type="ECO:0000256" key="1">
    <source>
        <dbReference type="ARBA" id="ARBA00022997"/>
    </source>
</evidence>
<dbReference type="EMBL" id="CP090168">
    <property type="protein sequence ID" value="UJO18693.1"/>
    <property type="molecule type" value="Genomic_DNA"/>
</dbReference>
<comment type="cofactor">
    <cofactor evidence="2">
        <name>Zn(2+)</name>
        <dbReference type="ChEBI" id="CHEBI:29105"/>
    </cofactor>
</comment>
<evidence type="ECO:0000313" key="4">
    <source>
        <dbReference type="Proteomes" id="UP000756132"/>
    </source>
</evidence>
<dbReference type="PANTHER" id="PTHR10443">
    <property type="entry name" value="MICROSOMAL DIPEPTIDASE"/>
    <property type="match status" value="1"/>
</dbReference>
<keyword evidence="2" id="KW-0479">Metal-binding</keyword>
<sequence>MRGSEDFNLPNYNDMCRDALEQIDLSVRMIKSYPKDFQFIFGPEEVRSTYQSDKIACSIGLKGLHQAGNSISVIRAYHQLGVRYCTMTHVENNAFADASTSKSVEISDPETGMMVDLSHVSEDAAKQALSCTVAPVIFSHSNARALFDCPRNVPDTVLDLVPGNGGILMVTFVPEHLCTRRSEATMDMLIDHLFCIADRIGWEHVGLGSDFDGIYHDTQIEFDSSDHVAGIASVIPGLEDCSTFPNLLKAILDRGATEAQLAQVAGENILRVWQGVADTTARLQTEGMAPVEETWDQRKCWRYDGF</sequence>
<dbReference type="GO" id="GO:0006508">
    <property type="term" value="P:proteolysis"/>
    <property type="evidence" value="ECO:0007669"/>
    <property type="project" value="UniProtKB-KW"/>
</dbReference>
<dbReference type="PROSITE" id="PS51365">
    <property type="entry name" value="RENAL_DIPEPTIDASE_2"/>
    <property type="match status" value="1"/>
</dbReference>
<name>A0A9Q8PA37_PASFU</name>
<keyword evidence="1 2" id="KW-0224">Dipeptidase</keyword>
<dbReference type="GeneID" id="71987302"/>
<dbReference type="Gene3D" id="3.20.20.140">
    <property type="entry name" value="Metal-dependent hydrolases"/>
    <property type="match status" value="1"/>
</dbReference>
<keyword evidence="2" id="KW-0862">Zinc</keyword>
<keyword evidence="4" id="KW-1185">Reference proteome</keyword>
<keyword evidence="2" id="KW-0645">Protease</keyword>
<organism evidence="3 4">
    <name type="scientific">Passalora fulva</name>
    <name type="common">Tomato leaf mold</name>
    <name type="synonym">Cladosporium fulvum</name>
    <dbReference type="NCBI Taxonomy" id="5499"/>
    <lineage>
        <taxon>Eukaryota</taxon>
        <taxon>Fungi</taxon>
        <taxon>Dikarya</taxon>
        <taxon>Ascomycota</taxon>
        <taxon>Pezizomycotina</taxon>
        <taxon>Dothideomycetes</taxon>
        <taxon>Dothideomycetidae</taxon>
        <taxon>Mycosphaerellales</taxon>
        <taxon>Mycosphaerellaceae</taxon>
        <taxon>Fulvia</taxon>
    </lineage>
</organism>
<proteinExistence type="inferred from homology"/>
<dbReference type="Pfam" id="PF01244">
    <property type="entry name" value="Peptidase_M19"/>
    <property type="match status" value="1"/>
</dbReference>
<dbReference type="KEGG" id="ffu:CLAFUR5_07424"/>
<dbReference type="GO" id="GO:0070573">
    <property type="term" value="F:metallodipeptidase activity"/>
    <property type="evidence" value="ECO:0007669"/>
    <property type="project" value="InterPro"/>
</dbReference>
<dbReference type="Proteomes" id="UP000756132">
    <property type="component" value="Chromosome 6"/>
</dbReference>
<dbReference type="InterPro" id="IPR008257">
    <property type="entry name" value="Pept_M19"/>
</dbReference>
<dbReference type="RefSeq" id="XP_047763059.1">
    <property type="nucleotide sequence ID" value="XM_047906572.1"/>
</dbReference>
<comment type="catalytic activity">
    <reaction evidence="2">
        <text>an L-aminoacyl-L-amino acid + H2O = 2 an L-alpha-amino acid</text>
        <dbReference type="Rhea" id="RHEA:48940"/>
        <dbReference type="ChEBI" id="CHEBI:15377"/>
        <dbReference type="ChEBI" id="CHEBI:59869"/>
        <dbReference type="ChEBI" id="CHEBI:77460"/>
        <dbReference type="EC" id="3.4.13.19"/>
    </reaction>
</comment>
<dbReference type="SUPFAM" id="SSF51556">
    <property type="entry name" value="Metallo-dependent hydrolases"/>
    <property type="match status" value="1"/>
</dbReference>
<dbReference type="GO" id="GO:0046872">
    <property type="term" value="F:metal ion binding"/>
    <property type="evidence" value="ECO:0007669"/>
    <property type="project" value="UniProtKB-UniRule"/>
</dbReference>
<dbReference type="EC" id="3.4.13.19" evidence="2"/>
<gene>
    <name evidence="3" type="ORF">CLAFUR5_07424</name>
</gene>
<reference evidence="3" key="1">
    <citation type="submission" date="2021-12" db="EMBL/GenBank/DDBJ databases">
        <authorList>
            <person name="Zaccaron A."/>
            <person name="Stergiopoulos I."/>
        </authorList>
    </citation>
    <scope>NUCLEOTIDE SEQUENCE</scope>
    <source>
        <strain evidence="3">Race5_Kim</strain>
    </source>
</reference>
<keyword evidence="2" id="KW-0482">Metalloprotease</keyword>
<protein>
    <recommendedName>
        <fullName evidence="2">Dipeptidase</fullName>
        <ecNumber evidence="2">3.4.13.19</ecNumber>
    </recommendedName>
</protein>
<dbReference type="OrthoDB" id="445695at2759"/>
<evidence type="ECO:0000256" key="2">
    <source>
        <dbReference type="RuleBase" id="RU341113"/>
    </source>
</evidence>
<evidence type="ECO:0000313" key="3">
    <source>
        <dbReference type="EMBL" id="UJO18693.1"/>
    </source>
</evidence>
<comment type="similarity">
    <text evidence="2">Belongs to the metallo-dependent hydrolases superfamily. Peptidase M19 family.</text>
</comment>
<dbReference type="PANTHER" id="PTHR10443:SF12">
    <property type="entry name" value="DIPEPTIDASE"/>
    <property type="match status" value="1"/>
</dbReference>
<accession>A0A9Q8PA37</accession>
<reference evidence="3" key="2">
    <citation type="journal article" date="2022" name="Microb. Genom.">
        <title>A chromosome-scale genome assembly of the tomato pathogen Cladosporium fulvum reveals a compartmentalized genome architecture and the presence of a dispensable chromosome.</title>
        <authorList>
            <person name="Zaccaron A.Z."/>
            <person name="Chen L.H."/>
            <person name="Samaras A."/>
            <person name="Stergiopoulos I."/>
        </authorList>
    </citation>
    <scope>NUCLEOTIDE SEQUENCE</scope>
    <source>
        <strain evidence="3">Race5_Kim</strain>
    </source>
</reference>
<dbReference type="AlphaFoldDB" id="A0A9Q8PA37"/>
<dbReference type="InterPro" id="IPR032466">
    <property type="entry name" value="Metal_Hydrolase"/>
</dbReference>